<dbReference type="SUPFAM" id="SSF48264">
    <property type="entry name" value="Cytochrome P450"/>
    <property type="match status" value="1"/>
</dbReference>
<evidence type="ECO:0000256" key="8">
    <source>
        <dbReference type="ARBA" id="ARBA00022848"/>
    </source>
</evidence>
<evidence type="ECO:0000313" key="17">
    <source>
        <dbReference type="Proteomes" id="UP000694393"/>
    </source>
</evidence>
<dbReference type="CDD" id="cd11026">
    <property type="entry name" value="CYP2"/>
    <property type="match status" value="1"/>
</dbReference>
<keyword evidence="11 14" id="KW-0503">Monooxygenase</keyword>
<keyword evidence="10 13" id="KW-0408">Iron</keyword>
<dbReference type="InterPro" id="IPR036396">
    <property type="entry name" value="Cyt_P450_sf"/>
</dbReference>
<dbReference type="GO" id="GO:0006805">
    <property type="term" value="P:xenobiotic metabolic process"/>
    <property type="evidence" value="ECO:0007669"/>
    <property type="project" value="TreeGrafter"/>
</dbReference>
<dbReference type="Ensembl" id="ENSPCET00000023012.1">
    <property type="protein sequence ID" value="ENSPCEP00000022260.1"/>
    <property type="gene ID" value="ENSPCEG00000006060.1"/>
</dbReference>
<dbReference type="GO" id="GO:0019373">
    <property type="term" value="P:epoxygenase P450 pathway"/>
    <property type="evidence" value="ECO:0007669"/>
    <property type="project" value="TreeGrafter"/>
</dbReference>
<feature type="transmembrane region" description="Helical" evidence="15">
    <location>
        <begin position="6"/>
        <end position="24"/>
    </location>
</feature>
<dbReference type="GO" id="GO:0005789">
    <property type="term" value="C:endoplasmic reticulum membrane"/>
    <property type="evidence" value="ECO:0007669"/>
    <property type="project" value="UniProtKB-SubCell"/>
</dbReference>
<evidence type="ECO:0000256" key="10">
    <source>
        <dbReference type="ARBA" id="ARBA00023004"/>
    </source>
</evidence>
<evidence type="ECO:0000256" key="11">
    <source>
        <dbReference type="ARBA" id="ARBA00023033"/>
    </source>
</evidence>
<comment type="subcellular location">
    <subcellularLocation>
        <location evidence="3">Endoplasmic reticulum membrane</location>
        <topology evidence="3">Peripheral membrane protein</topology>
    </subcellularLocation>
    <subcellularLocation>
        <location evidence="2">Microsome membrane</location>
        <topology evidence="2">Peripheral membrane protein</topology>
    </subcellularLocation>
</comment>
<protein>
    <submittedName>
        <fullName evidence="16">Uncharacterized protein</fullName>
    </submittedName>
</protein>
<keyword evidence="9 14" id="KW-0560">Oxidoreductase</keyword>
<evidence type="ECO:0000256" key="2">
    <source>
        <dbReference type="ARBA" id="ARBA00004174"/>
    </source>
</evidence>
<dbReference type="PRINTS" id="PR00385">
    <property type="entry name" value="P450"/>
</dbReference>
<evidence type="ECO:0000256" key="13">
    <source>
        <dbReference type="PIRSR" id="PIRSR602401-1"/>
    </source>
</evidence>
<name>A0A8C8SQH1_9SAUR</name>
<proteinExistence type="inferred from homology"/>
<dbReference type="InterPro" id="IPR001128">
    <property type="entry name" value="Cyt_P450"/>
</dbReference>
<evidence type="ECO:0000256" key="3">
    <source>
        <dbReference type="ARBA" id="ARBA00004406"/>
    </source>
</evidence>
<keyword evidence="12 15" id="KW-0472">Membrane</keyword>
<evidence type="ECO:0000256" key="7">
    <source>
        <dbReference type="ARBA" id="ARBA00022824"/>
    </source>
</evidence>
<reference evidence="16" key="1">
    <citation type="submission" date="2025-08" db="UniProtKB">
        <authorList>
            <consortium name="Ensembl"/>
        </authorList>
    </citation>
    <scope>IDENTIFICATION</scope>
</reference>
<dbReference type="Proteomes" id="UP000694393">
    <property type="component" value="Unplaced"/>
</dbReference>
<organism evidence="16 17">
    <name type="scientific">Pelusios castaneus</name>
    <name type="common">West African mud turtle</name>
    <dbReference type="NCBI Taxonomy" id="367368"/>
    <lineage>
        <taxon>Eukaryota</taxon>
        <taxon>Metazoa</taxon>
        <taxon>Chordata</taxon>
        <taxon>Craniata</taxon>
        <taxon>Vertebrata</taxon>
        <taxon>Euteleostomi</taxon>
        <taxon>Archelosauria</taxon>
        <taxon>Testudinata</taxon>
        <taxon>Testudines</taxon>
        <taxon>Pleurodira</taxon>
        <taxon>Pelomedusidae</taxon>
        <taxon>Pelusios</taxon>
    </lineage>
</organism>
<evidence type="ECO:0000256" key="12">
    <source>
        <dbReference type="ARBA" id="ARBA00023136"/>
    </source>
</evidence>
<evidence type="ECO:0000313" key="16">
    <source>
        <dbReference type="Ensembl" id="ENSPCEP00000022260.1"/>
    </source>
</evidence>
<dbReference type="InterPro" id="IPR002401">
    <property type="entry name" value="Cyt_P450_E_grp-I"/>
</dbReference>
<feature type="binding site" description="axial binding residue" evidence="13">
    <location>
        <position position="451"/>
    </location>
    <ligand>
        <name>heme</name>
        <dbReference type="ChEBI" id="CHEBI:30413"/>
    </ligand>
    <ligandPart>
        <name>Fe</name>
        <dbReference type="ChEBI" id="CHEBI:18248"/>
    </ligandPart>
</feature>
<accession>A0A8C8SQH1</accession>
<evidence type="ECO:0000256" key="5">
    <source>
        <dbReference type="ARBA" id="ARBA00022617"/>
    </source>
</evidence>
<sequence>MELGGAGTLFLAACVSCLIFLWKWKLQQQSNRLPPGPTPLPFLGNVLQLSWGDLFESLIMLGEKYGPVFTVYLGPRPVVVLCGHKAVKQALVDHAEKFSGRGRMPTLDRIFHGYGVILANGQRWKQLRQFSITTLRNFGMGKRSLEERITEEAQCLVEEIRKTNGLWLFCPISHTVANVICAITFGERFDYQDEKFRAQSSLREPTLLRPFSFCSANFLFSALSPAFPPQLYEMFPSIMQFLPGPHNDVLQDVKVLHDFIIERVQMNQKTLDLGCPRDYIDSFLIKMEEEKQNPLSEFNIKNLTLSAVHLFFGGTEMVSSTLRYGFLLLMKYPAIQEKVQKEIDCVIGQNRSPATEDRGQMPYTHAVIHEIQRFSNIIPLGIPHAVIQDTQYWGYTLPKGTDVFCLLGSALRDPQYFSNPEHFDPGNFLDENGNFKKNEAFFAFSSGKRVCLGEGLARMELFLVFTTILQHFTLKSPIDPQEINLTPKASGFWNIPPGYKLCACPR</sequence>
<keyword evidence="5 13" id="KW-0349">Heme</keyword>
<dbReference type="InterPro" id="IPR050182">
    <property type="entry name" value="Cytochrome_P450_fam2"/>
</dbReference>
<dbReference type="Gene3D" id="1.10.630.10">
    <property type="entry name" value="Cytochrome P450"/>
    <property type="match status" value="1"/>
</dbReference>
<keyword evidence="7" id="KW-0256">Endoplasmic reticulum</keyword>
<dbReference type="PANTHER" id="PTHR24300:SF424">
    <property type="entry name" value="CYTOCHROME P450"/>
    <property type="match status" value="1"/>
</dbReference>
<dbReference type="AlphaFoldDB" id="A0A8C8SQH1"/>
<dbReference type="FunFam" id="1.10.630.10:FF:000238">
    <property type="entry name" value="Cytochrome P450 2A6"/>
    <property type="match status" value="1"/>
</dbReference>
<keyword evidence="8" id="KW-0492">Microsome</keyword>
<evidence type="ECO:0000256" key="9">
    <source>
        <dbReference type="ARBA" id="ARBA00023002"/>
    </source>
</evidence>
<dbReference type="GO" id="GO:0005506">
    <property type="term" value="F:iron ion binding"/>
    <property type="evidence" value="ECO:0007669"/>
    <property type="project" value="InterPro"/>
</dbReference>
<dbReference type="PROSITE" id="PS00086">
    <property type="entry name" value="CYTOCHROME_P450"/>
    <property type="match status" value="1"/>
</dbReference>
<keyword evidence="6 13" id="KW-0479">Metal-binding</keyword>
<evidence type="ECO:0000256" key="1">
    <source>
        <dbReference type="ARBA" id="ARBA00001971"/>
    </source>
</evidence>
<dbReference type="InterPro" id="IPR008067">
    <property type="entry name" value="Cyt_P450_E_grp-I_CYP2A-like"/>
</dbReference>
<evidence type="ECO:0000256" key="14">
    <source>
        <dbReference type="RuleBase" id="RU000461"/>
    </source>
</evidence>
<keyword evidence="17" id="KW-1185">Reference proteome</keyword>
<comment type="cofactor">
    <cofactor evidence="1 13">
        <name>heme</name>
        <dbReference type="ChEBI" id="CHEBI:30413"/>
    </cofactor>
</comment>
<comment type="similarity">
    <text evidence="4 14">Belongs to the cytochrome P450 family.</text>
</comment>
<evidence type="ECO:0000256" key="6">
    <source>
        <dbReference type="ARBA" id="ARBA00022723"/>
    </source>
</evidence>
<dbReference type="PRINTS" id="PR00463">
    <property type="entry name" value="EP450I"/>
</dbReference>
<dbReference type="PANTHER" id="PTHR24300">
    <property type="entry name" value="CYTOCHROME P450 508A4-RELATED"/>
    <property type="match status" value="1"/>
</dbReference>
<keyword evidence="15" id="KW-0812">Transmembrane</keyword>
<reference evidence="16" key="2">
    <citation type="submission" date="2025-09" db="UniProtKB">
        <authorList>
            <consortium name="Ensembl"/>
        </authorList>
    </citation>
    <scope>IDENTIFICATION</scope>
</reference>
<keyword evidence="15" id="KW-1133">Transmembrane helix</keyword>
<dbReference type="GO" id="GO:0020037">
    <property type="term" value="F:heme binding"/>
    <property type="evidence" value="ECO:0007669"/>
    <property type="project" value="InterPro"/>
</dbReference>
<dbReference type="InterPro" id="IPR017972">
    <property type="entry name" value="Cyt_P450_CS"/>
</dbReference>
<dbReference type="Pfam" id="PF00067">
    <property type="entry name" value="p450"/>
    <property type="match status" value="1"/>
</dbReference>
<evidence type="ECO:0000256" key="4">
    <source>
        <dbReference type="ARBA" id="ARBA00010617"/>
    </source>
</evidence>
<dbReference type="GO" id="GO:0016712">
    <property type="term" value="F:oxidoreductase activity, acting on paired donors, with incorporation or reduction of molecular oxygen, reduced flavin or flavoprotein as one donor, and incorporation of one atom of oxygen"/>
    <property type="evidence" value="ECO:0007669"/>
    <property type="project" value="InterPro"/>
</dbReference>
<dbReference type="GO" id="GO:0008392">
    <property type="term" value="F:arachidonate epoxygenase activity"/>
    <property type="evidence" value="ECO:0007669"/>
    <property type="project" value="TreeGrafter"/>
</dbReference>
<dbReference type="PRINTS" id="PR01684">
    <property type="entry name" value="EP450ICYP2A"/>
</dbReference>
<evidence type="ECO:0000256" key="15">
    <source>
        <dbReference type="SAM" id="Phobius"/>
    </source>
</evidence>